<comment type="caution">
    <text evidence="16">The sequence shown here is derived from an EMBL/GenBank/DDBJ whole genome shotgun (WGS) entry which is preliminary data.</text>
</comment>
<feature type="domain" description="SAM-dependent MTase RsmB/NOP-type" evidence="15">
    <location>
        <begin position="161"/>
        <end position="429"/>
    </location>
</feature>
<proteinExistence type="inferred from homology"/>
<sequence length="430" mass="50046">MNIKERIIDVFSHYEAGKYSNIALNDYFRENPNLPIKEKSFITEVFYGMIRKQMFLEYVLRTYTKKIEYPWLKNLLRLSLYQGLFMDSDEKGVVWEAVELTKNKYDKKVANFVNGVLRKIFREKNEIFNSLLNKKEYLLYSYPKWFYNKIKSDYPKNFKEILKTLKETPYLSIRINKLKYTEKEFLNLLNKLNIKILKQVDFVYYLSDGKILNTDEFKSGKLTVQDASSYIAAKNLNANKDDRILDACSAPGGKSMVIAESMNNTGEIISLDIHEHKIKLIKNNAENMGIKNVYPILHDARKINELNGEFDKILVDAPCSGFGVIRKKPEAIYNKTISNVEELARLQLDILNSASKKLKKGGILVYSTCTITKEENTANIRKFLETHSNFSVVETDIPKNVNFIKDKYNGINIFDNFLDAFYIIKLKKNS</sequence>
<dbReference type="RefSeq" id="WP_134113574.1">
    <property type="nucleotide sequence ID" value="NZ_SOBG01000007.1"/>
</dbReference>
<evidence type="ECO:0000259" key="15">
    <source>
        <dbReference type="PROSITE" id="PS51686"/>
    </source>
</evidence>
<dbReference type="GO" id="GO:0008649">
    <property type="term" value="F:rRNA methyltransferase activity"/>
    <property type="evidence" value="ECO:0007669"/>
    <property type="project" value="InterPro"/>
</dbReference>
<comment type="subcellular location">
    <subcellularLocation>
        <location evidence="2">Cytoplasm</location>
    </subcellularLocation>
</comment>
<dbReference type="GO" id="GO:0006355">
    <property type="term" value="P:regulation of DNA-templated transcription"/>
    <property type="evidence" value="ECO:0007669"/>
    <property type="project" value="InterPro"/>
</dbReference>
<evidence type="ECO:0000313" key="16">
    <source>
        <dbReference type="EMBL" id="TDT68643.1"/>
    </source>
</evidence>
<keyword evidence="5" id="KW-0963">Cytoplasm</keyword>
<dbReference type="Pfam" id="PF01189">
    <property type="entry name" value="Methyltr_RsmB-F"/>
    <property type="match status" value="1"/>
</dbReference>
<feature type="binding site" evidence="14">
    <location>
        <position position="299"/>
    </location>
    <ligand>
        <name>S-adenosyl-L-methionine</name>
        <dbReference type="ChEBI" id="CHEBI:59789"/>
    </ligand>
</feature>
<evidence type="ECO:0000256" key="10">
    <source>
        <dbReference type="ARBA" id="ARBA00022884"/>
    </source>
</evidence>
<dbReference type="InterPro" id="IPR006027">
    <property type="entry name" value="NusB_RsmB_TIM44"/>
</dbReference>
<reference evidence="16 17" key="1">
    <citation type="submission" date="2019-03" db="EMBL/GenBank/DDBJ databases">
        <title>Genomic Encyclopedia of Type Strains, Phase IV (KMG-IV): sequencing the most valuable type-strain genomes for metagenomic binning, comparative biology and taxonomic classification.</title>
        <authorList>
            <person name="Goeker M."/>
        </authorList>
    </citation>
    <scope>NUCLEOTIDE SEQUENCE [LARGE SCALE GENOMIC DNA]</scope>
    <source>
        <strain evidence="16 17">DSM 100055</strain>
    </source>
</reference>
<protein>
    <recommendedName>
        <fullName evidence="4">16S rRNA (cytosine(967)-C(5))-methyltransferase</fullName>
        <ecNumber evidence="4">2.1.1.176</ecNumber>
    </recommendedName>
    <alternativeName>
        <fullName evidence="11">16S rRNA m5C967 methyltransferase</fullName>
    </alternativeName>
    <alternativeName>
        <fullName evidence="12">rRNA (cytosine-C(5)-)-methyltransferase RsmB</fullName>
    </alternativeName>
</protein>
<dbReference type="InterPro" id="IPR029063">
    <property type="entry name" value="SAM-dependent_MTases_sf"/>
</dbReference>
<dbReference type="InterPro" id="IPR035926">
    <property type="entry name" value="NusB-like_sf"/>
</dbReference>
<dbReference type="Gene3D" id="3.40.50.150">
    <property type="entry name" value="Vaccinia Virus protein VP39"/>
    <property type="match status" value="1"/>
</dbReference>
<dbReference type="InterPro" id="IPR049560">
    <property type="entry name" value="MeTrfase_RsmB-F_NOP2_cat"/>
</dbReference>
<feature type="binding site" evidence="14">
    <location>
        <position position="272"/>
    </location>
    <ligand>
        <name>S-adenosyl-L-methionine</name>
        <dbReference type="ChEBI" id="CHEBI:59789"/>
    </ligand>
</feature>
<dbReference type="Proteomes" id="UP000294678">
    <property type="component" value="Unassembled WGS sequence"/>
</dbReference>
<gene>
    <name evidence="16" type="ORF">EV215_1710</name>
</gene>
<dbReference type="AlphaFoldDB" id="A0AA46DXR9"/>
<evidence type="ECO:0000256" key="4">
    <source>
        <dbReference type="ARBA" id="ARBA00012140"/>
    </source>
</evidence>
<dbReference type="InterPro" id="IPR054728">
    <property type="entry name" value="RsmB-like_ferredoxin"/>
</dbReference>
<comment type="catalytic activity">
    <reaction evidence="13">
        <text>cytidine(967) in 16S rRNA + S-adenosyl-L-methionine = 5-methylcytidine(967) in 16S rRNA + S-adenosyl-L-homocysteine + H(+)</text>
        <dbReference type="Rhea" id="RHEA:42748"/>
        <dbReference type="Rhea" id="RHEA-COMP:10219"/>
        <dbReference type="Rhea" id="RHEA-COMP:10220"/>
        <dbReference type="ChEBI" id="CHEBI:15378"/>
        <dbReference type="ChEBI" id="CHEBI:57856"/>
        <dbReference type="ChEBI" id="CHEBI:59789"/>
        <dbReference type="ChEBI" id="CHEBI:74483"/>
        <dbReference type="ChEBI" id="CHEBI:82748"/>
        <dbReference type="EC" id="2.1.1.176"/>
    </reaction>
</comment>
<evidence type="ECO:0000256" key="5">
    <source>
        <dbReference type="ARBA" id="ARBA00022490"/>
    </source>
</evidence>
<dbReference type="FunFam" id="3.40.50.150:FF:000022">
    <property type="entry name" value="Ribosomal RNA small subunit methyltransferase B"/>
    <property type="match status" value="1"/>
</dbReference>
<evidence type="ECO:0000256" key="9">
    <source>
        <dbReference type="ARBA" id="ARBA00022691"/>
    </source>
</evidence>
<evidence type="ECO:0000256" key="6">
    <source>
        <dbReference type="ARBA" id="ARBA00022552"/>
    </source>
</evidence>
<feature type="active site" description="Nucleophile" evidence="14">
    <location>
        <position position="369"/>
    </location>
</feature>
<comment type="function">
    <text evidence="1">Specifically methylates the cytosine at position 967 (m5C967) of 16S rRNA.</text>
</comment>
<evidence type="ECO:0000313" key="17">
    <source>
        <dbReference type="Proteomes" id="UP000294678"/>
    </source>
</evidence>
<dbReference type="PANTHER" id="PTHR22807">
    <property type="entry name" value="NOP2 YEAST -RELATED NOL1/NOP2/FMU SUN DOMAIN-CONTAINING"/>
    <property type="match status" value="1"/>
</dbReference>
<keyword evidence="6" id="KW-0698">rRNA processing</keyword>
<keyword evidence="7 14" id="KW-0489">Methyltransferase</keyword>
<evidence type="ECO:0000256" key="8">
    <source>
        <dbReference type="ARBA" id="ARBA00022679"/>
    </source>
</evidence>
<dbReference type="PANTHER" id="PTHR22807:SF53">
    <property type="entry name" value="RIBOSOMAL RNA SMALL SUBUNIT METHYLTRANSFERASE B-RELATED"/>
    <property type="match status" value="1"/>
</dbReference>
<dbReference type="Gene3D" id="1.10.940.10">
    <property type="entry name" value="NusB-like"/>
    <property type="match status" value="1"/>
</dbReference>
<keyword evidence="10 14" id="KW-0694">RNA-binding</keyword>
<evidence type="ECO:0000256" key="11">
    <source>
        <dbReference type="ARBA" id="ARBA00030399"/>
    </source>
</evidence>
<comment type="similarity">
    <text evidence="3 14">Belongs to the class I-like SAM-binding methyltransferase superfamily. RsmB/NOP family.</text>
</comment>
<dbReference type="GO" id="GO:0005737">
    <property type="term" value="C:cytoplasm"/>
    <property type="evidence" value="ECO:0007669"/>
    <property type="project" value="UniProtKB-SubCell"/>
</dbReference>
<dbReference type="Gene3D" id="3.30.70.1170">
    <property type="entry name" value="Sun protein, domain 3"/>
    <property type="match status" value="1"/>
</dbReference>
<evidence type="ECO:0000256" key="14">
    <source>
        <dbReference type="PROSITE-ProRule" id="PRU01023"/>
    </source>
</evidence>
<dbReference type="InterPro" id="IPR018314">
    <property type="entry name" value="RsmB/NOL1/NOP2-like_CS"/>
</dbReference>
<keyword evidence="9 14" id="KW-0949">S-adenosyl-L-methionine</keyword>
<keyword evidence="17" id="KW-1185">Reference proteome</keyword>
<dbReference type="SUPFAM" id="SSF53335">
    <property type="entry name" value="S-adenosyl-L-methionine-dependent methyltransferases"/>
    <property type="match status" value="1"/>
</dbReference>
<organism evidence="16 17">
    <name type="scientific">Hypnocyclicus thermotrophus</name>
    <dbReference type="NCBI Taxonomy" id="1627895"/>
    <lineage>
        <taxon>Bacteria</taxon>
        <taxon>Fusobacteriati</taxon>
        <taxon>Fusobacteriota</taxon>
        <taxon>Fusobacteriia</taxon>
        <taxon>Fusobacteriales</taxon>
        <taxon>Fusobacteriaceae</taxon>
        <taxon>Hypnocyclicus</taxon>
    </lineage>
</organism>
<keyword evidence="8 14" id="KW-0808">Transferase</keyword>
<dbReference type="NCBIfam" id="NF011494">
    <property type="entry name" value="PRK14902.1"/>
    <property type="match status" value="1"/>
</dbReference>
<evidence type="ECO:0000256" key="1">
    <source>
        <dbReference type="ARBA" id="ARBA00002724"/>
    </source>
</evidence>
<dbReference type="EMBL" id="SOBG01000007">
    <property type="protein sequence ID" value="TDT68643.1"/>
    <property type="molecule type" value="Genomic_DNA"/>
</dbReference>
<evidence type="ECO:0000256" key="3">
    <source>
        <dbReference type="ARBA" id="ARBA00007494"/>
    </source>
</evidence>
<dbReference type="InterPro" id="IPR004573">
    <property type="entry name" value="rRNA_ssu_MeTfrase_B"/>
</dbReference>
<name>A0AA46DXR9_9FUSO</name>
<dbReference type="NCBIfam" id="TIGR00563">
    <property type="entry name" value="rsmB"/>
    <property type="match status" value="1"/>
</dbReference>
<dbReference type="Pfam" id="PF22458">
    <property type="entry name" value="RsmF-B_ferredox"/>
    <property type="match status" value="1"/>
</dbReference>
<dbReference type="CDD" id="cd02440">
    <property type="entry name" value="AdoMet_MTases"/>
    <property type="match status" value="1"/>
</dbReference>
<feature type="binding site" evidence="14">
    <location>
        <begin position="248"/>
        <end position="254"/>
    </location>
    <ligand>
        <name>S-adenosyl-L-methionine</name>
        <dbReference type="ChEBI" id="CHEBI:59789"/>
    </ligand>
</feature>
<dbReference type="InterPro" id="IPR023267">
    <property type="entry name" value="RCMT"/>
</dbReference>
<dbReference type="EC" id="2.1.1.176" evidence="4"/>
<accession>A0AA46DXR9</accession>
<dbReference type="SUPFAM" id="SSF48013">
    <property type="entry name" value="NusB-like"/>
    <property type="match status" value="1"/>
</dbReference>
<dbReference type="InterPro" id="IPR001678">
    <property type="entry name" value="MeTrfase_RsmB-F_NOP2_dom"/>
</dbReference>
<dbReference type="PROSITE" id="PS01153">
    <property type="entry name" value="NOL1_NOP2_SUN"/>
    <property type="match status" value="1"/>
</dbReference>
<evidence type="ECO:0000256" key="2">
    <source>
        <dbReference type="ARBA" id="ARBA00004496"/>
    </source>
</evidence>
<dbReference type="PRINTS" id="PR02008">
    <property type="entry name" value="RCMTFAMILY"/>
</dbReference>
<dbReference type="Pfam" id="PF01029">
    <property type="entry name" value="NusB"/>
    <property type="match status" value="1"/>
</dbReference>
<evidence type="ECO:0000256" key="12">
    <source>
        <dbReference type="ARBA" id="ARBA00031088"/>
    </source>
</evidence>
<dbReference type="PROSITE" id="PS51686">
    <property type="entry name" value="SAM_MT_RSMB_NOP"/>
    <property type="match status" value="1"/>
</dbReference>
<evidence type="ECO:0000256" key="7">
    <source>
        <dbReference type="ARBA" id="ARBA00022603"/>
    </source>
</evidence>
<feature type="binding site" evidence="14">
    <location>
        <position position="316"/>
    </location>
    <ligand>
        <name>S-adenosyl-L-methionine</name>
        <dbReference type="ChEBI" id="CHEBI:59789"/>
    </ligand>
</feature>
<evidence type="ECO:0000256" key="13">
    <source>
        <dbReference type="ARBA" id="ARBA00047283"/>
    </source>
</evidence>
<dbReference type="GO" id="GO:0003723">
    <property type="term" value="F:RNA binding"/>
    <property type="evidence" value="ECO:0007669"/>
    <property type="project" value="UniProtKB-UniRule"/>
</dbReference>